<keyword evidence="2" id="KW-1185">Reference proteome</keyword>
<dbReference type="Proteomes" id="UP001632038">
    <property type="component" value="Unassembled WGS sequence"/>
</dbReference>
<protein>
    <submittedName>
        <fullName evidence="1">Uncharacterized protein</fullName>
    </submittedName>
</protein>
<gene>
    <name evidence="1" type="ORF">CASFOL_033023</name>
</gene>
<evidence type="ECO:0000313" key="2">
    <source>
        <dbReference type="Proteomes" id="UP001632038"/>
    </source>
</evidence>
<sequence length="35" mass="4028">MSAQVVFVLLLFAVTSIYTKDIQTRSSKHLSRKQM</sequence>
<name>A0ABD3C3T0_9LAMI</name>
<evidence type="ECO:0000313" key="1">
    <source>
        <dbReference type="EMBL" id="KAL3624207.1"/>
    </source>
</evidence>
<organism evidence="1 2">
    <name type="scientific">Castilleja foliolosa</name>
    <dbReference type="NCBI Taxonomy" id="1961234"/>
    <lineage>
        <taxon>Eukaryota</taxon>
        <taxon>Viridiplantae</taxon>
        <taxon>Streptophyta</taxon>
        <taxon>Embryophyta</taxon>
        <taxon>Tracheophyta</taxon>
        <taxon>Spermatophyta</taxon>
        <taxon>Magnoliopsida</taxon>
        <taxon>eudicotyledons</taxon>
        <taxon>Gunneridae</taxon>
        <taxon>Pentapetalae</taxon>
        <taxon>asterids</taxon>
        <taxon>lamiids</taxon>
        <taxon>Lamiales</taxon>
        <taxon>Orobanchaceae</taxon>
        <taxon>Pedicularideae</taxon>
        <taxon>Castillejinae</taxon>
        <taxon>Castilleja</taxon>
    </lineage>
</organism>
<reference evidence="2" key="1">
    <citation type="journal article" date="2024" name="IScience">
        <title>Strigolactones Initiate the Formation of Haustorium-like Structures in Castilleja.</title>
        <authorList>
            <person name="Buerger M."/>
            <person name="Peterson D."/>
            <person name="Chory J."/>
        </authorList>
    </citation>
    <scope>NUCLEOTIDE SEQUENCE [LARGE SCALE GENOMIC DNA]</scope>
</reference>
<proteinExistence type="predicted"/>
<dbReference type="AlphaFoldDB" id="A0ABD3C3T0"/>
<comment type="caution">
    <text evidence="1">The sequence shown here is derived from an EMBL/GenBank/DDBJ whole genome shotgun (WGS) entry which is preliminary data.</text>
</comment>
<accession>A0ABD3C3T0</accession>
<dbReference type="EMBL" id="JAVIJP010000054">
    <property type="protein sequence ID" value="KAL3624207.1"/>
    <property type="molecule type" value="Genomic_DNA"/>
</dbReference>